<sequence>MINQIKQTETFKNFLYDINSFKILFKTGKKLPTQFRQMVKAALDGASTKQVIDLRSYEFKNLKIHKNENTFYNYFKDFENFQGMSFEQKVFTVTENLIRNLTKTDNFTAKLQRDFLNDFSEFLEVKYFKDNIGYEDNSDVNIFSKVEYFQRFKSVLQNNSYLDKNDILSIKRTFLAGIIAMLKKKGIIKNVTDIKIAQYMLDSFNYSISTSSLSNGTPYATKYEEEKLFEDLYDEFMIDY</sequence>
<keyword evidence="4" id="KW-1185">Reference proteome</keyword>
<gene>
    <name evidence="1" type="ORF">B0A70_09620</name>
    <name evidence="2" type="ORF">SAMN05421796_105125</name>
</gene>
<name>A0A1N7MQD2_9FLAO</name>
<evidence type="ECO:0000313" key="2">
    <source>
        <dbReference type="EMBL" id="SIS88228.1"/>
    </source>
</evidence>
<dbReference type="AlphaFoldDB" id="A0A1N7MQD2"/>
<dbReference type="EMBL" id="FTOJ01000005">
    <property type="protein sequence ID" value="SIS88228.1"/>
    <property type="molecule type" value="Genomic_DNA"/>
</dbReference>
<dbReference type="Proteomes" id="UP000186246">
    <property type="component" value="Unassembled WGS sequence"/>
</dbReference>
<organism evidence="2 3">
    <name type="scientific">Chryseobacterium piscicola</name>
    <dbReference type="NCBI Taxonomy" id="551459"/>
    <lineage>
        <taxon>Bacteria</taxon>
        <taxon>Pseudomonadati</taxon>
        <taxon>Bacteroidota</taxon>
        <taxon>Flavobacteriia</taxon>
        <taxon>Flavobacteriales</taxon>
        <taxon>Weeksellaceae</taxon>
        <taxon>Chryseobacterium group</taxon>
        <taxon>Chryseobacterium</taxon>
    </lineage>
</organism>
<dbReference type="STRING" id="551459.SAMN05421796_105125"/>
<evidence type="ECO:0000313" key="1">
    <source>
        <dbReference type="EMBL" id="PQA93406.1"/>
    </source>
</evidence>
<dbReference type="EMBL" id="MUGO01000013">
    <property type="protein sequence ID" value="PQA93406.1"/>
    <property type="molecule type" value="Genomic_DNA"/>
</dbReference>
<dbReference type="Proteomes" id="UP000238314">
    <property type="component" value="Unassembled WGS sequence"/>
</dbReference>
<evidence type="ECO:0000313" key="3">
    <source>
        <dbReference type="Proteomes" id="UP000186246"/>
    </source>
</evidence>
<dbReference type="OrthoDB" id="9793489at2"/>
<evidence type="ECO:0000313" key="4">
    <source>
        <dbReference type="Proteomes" id="UP000238314"/>
    </source>
</evidence>
<dbReference type="RefSeq" id="WP_076451785.1">
    <property type="nucleotide sequence ID" value="NZ_FTOJ01000005.1"/>
</dbReference>
<protein>
    <submittedName>
        <fullName evidence="2">Uncharacterized protein</fullName>
    </submittedName>
</protein>
<accession>A0A1N7MQD2</accession>
<reference evidence="3" key="3">
    <citation type="submission" date="2017-01" db="EMBL/GenBank/DDBJ databases">
        <authorList>
            <person name="Varghese N."/>
            <person name="Submissions S."/>
        </authorList>
    </citation>
    <scope>NUCLEOTIDE SEQUENCE [LARGE SCALE GENOMIC DNA]</scope>
    <source>
        <strain evidence="3">DSM 21068</strain>
    </source>
</reference>
<reference evidence="1 4" key="1">
    <citation type="submission" date="2016-11" db="EMBL/GenBank/DDBJ databases">
        <title>Whole genomes of Flavobacteriaceae.</title>
        <authorList>
            <person name="Stine C."/>
            <person name="Li C."/>
            <person name="Tadesse D."/>
        </authorList>
    </citation>
    <scope>NUCLEOTIDE SEQUENCE [LARGE SCALE GENOMIC DNA]</scope>
    <source>
        <strain evidence="1 4">DSM 21068</strain>
    </source>
</reference>
<proteinExistence type="predicted"/>
<reference evidence="2" key="2">
    <citation type="submission" date="2017-01" db="EMBL/GenBank/DDBJ databases">
        <authorList>
            <person name="Mah S.A."/>
            <person name="Swanson W.J."/>
            <person name="Moy G.W."/>
            <person name="Vacquier V.D."/>
        </authorList>
    </citation>
    <scope>NUCLEOTIDE SEQUENCE [LARGE SCALE GENOMIC DNA]</scope>
    <source>
        <strain evidence="2">DSM 21068</strain>
    </source>
</reference>